<sequence>YEFHRYYVLPQGVKADDVTCKYSTEGVLVVQAPFTPPPEPEPPKETDIEIKRE</sequence>
<dbReference type="InterPro" id="IPR002068">
    <property type="entry name" value="A-crystallin/Hsp20_dom"/>
</dbReference>
<comment type="similarity">
    <text evidence="1 2">Belongs to the small heat shock protein (HSP20) family.</text>
</comment>
<dbReference type="PROSITE" id="PS01031">
    <property type="entry name" value="SHSP"/>
    <property type="match status" value="1"/>
</dbReference>
<dbReference type="WBParaSite" id="PSAMB.scaffold12546size2713.g34930.t1">
    <property type="protein sequence ID" value="PSAMB.scaffold12546size2713.g34930.t1"/>
    <property type="gene ID" value="PSAMB.scaffold12546size2713.g34930"/>
</dbReference>
<accession>A0A914UTP5</accession>
<feature type="domain" description="SHSP" evidence="4">
    <location>
        <begin position="1"/>
        <end position="51"/>
    </location>
</feature>
<dbReference type="Proteomes" id="UP000887566">
    <property type="component" value="Unplaced"/>
</dbReference>
<keyword evidence="5" id="KW-1185">Reference proteome</keyword>
<feature type="region of interest" description="Disordered" evidence="3">
    <location>
        <begin position="32"/>
        <end position="53"/>
    </location>
</feature>
<evidence type="ECO:0000259" key="4">
    <source>
        <dbReference type="PROSITE" id="PS01031"/>
    </source>
</evidence>
<dbReference type="InterPro" id="IPR008978">
    <property type="entry name" value="HSP20-like_chaperone"/>
</dbReference>
<feature type="compositionally biased region" description="Basic and acidic residues" evidence="3">
    <location>
        <begin position="41"/>
        <end position="53"/>
    </location>
</feature>
<evidence type="ECO:0000256" key="2">
    <source>
        <dbReference type="RuleBase" id="RU003616"/>
    </source>
</evidence>
<proteinExistence type="inferred from homology"/>
<organism evidence="5 6">
    <name type="scientific">Plectus sambesii</name>
    <dbReference type="NCBI Taxonomy" id="2011161"/>
    <lineage>
        <taxon>Eukaryota</taxon>
        <taxon>Metazoa</taxon>
        <taxon>Ecdysozoa</taxon>
        <taxon>Nematoda</taxon>
        <taxon>Chromadorea</taxon>
        <taxon>Plectida</taxon>
        <taxon>Plectina</taxon>
        <taxon>Plectoidea</taxon>
        <taxon>Plectidae</taxon>
        <taxon>Plectus</taxon>
    </lineage>
</organism>
<reference evidence="6" key="1">
    <citation type="submission" date="2022-11" db="UniProtKB">
        <authorList>
            <consortium name="WormBaseParasite"/>
        </authorList>
    </citation>
    <scope>IDENTIFICATION</scope>
</reference>
<evidence type="ECO:0000256" key="1">
    <source>
        <dbReference type="PROSITE-ProRule" id="PRU00285"/>
    </source>
</evidence>
<name>A0A914UTP5_9BILA</name>
<dbReference type="SUPFAM" id="SSF49764">
    <property type="entry name" value="HSP20-like chaperones"/>
    <property type="match status" value="1"/>
</dbReference>
<evidence type="ECO:0000256" key="3">
    <source>
        <dbReference type="SAM" id="MobiDB-lite"/>
    </source>
</evidence>
<dbReference type="AlphaFoldDB" id="A0A914UTP5"/>
<evidence type="ECO:0000313" key="5">
    <source>
        <dbReference type="Proteomes" id="UP000887566"/>
    </source>
</evidence>
<protein>
    <submittedName>
        <fullName evidence="6">SHSP domain-containing protein</fullName>
    </submittedName>
</protein>
<evidence type="ECO:0000313" key="6">
    <source>
        <dbReference type="WBParaSite" id="PSAMB.scaffold12546size2713.g34930.t1"/>
    </source>
</evidence>
<dbReference type="Pfam" id="PF00011">
    <property type="entry name" value="HSP20"/>
    <property type="match status" value="1"/>
</dbReference>
<dbReference type="Gene3D" id="2.60.40.790">
    <property type="match status" value="1"/>
</dbReference>